<name>A0A6J1WTL7_GALME</name>
<evidence type="ECO:0000256" key="3">
    <source>
        <dbReference type="ARBA" id="ARBA00022946"/>
    </source>
</evidence>
<proteinExistence type="inferred from homology"/>
<dbReference type="Proteomes" id="UP001652740">
    <property type="component" value="Unplaced"/>
</dbReference>
<keyword evidence="3" id="KW-0809">Transit peptide</keyword>
<dbReference type="InParanoid" id="A0A6J1WTL7"/>
<evidence type="ECO:0000256" key="7">
    <source>
        <dbReference type="ARBA" id="ARBA00035133"/>
    </source>
</evidence>
<gene>
    <name evidence="11" type="primary">LOC113518273</name>
</gene>
<keyword evidence="10" id="KW-1185">Reference proteome</keyword>
<evidence type="ECO:0000256" key="8">
    <source>
        <dbReference type="ARBA" id="ARBA00035363"/>
    </source>
</evidence>
<feature type="region of interest" description="Disordered" evidence="9">
    <location>
        <begin position="19"/>
        <end position="45"/>
    </location>
</feature>
<organism evidence="10 11">
    <name type="scientific">Galleria mellonella</name>
    <name type="common">Greater wax moth</name>
    <dbReference type="NCBI Taxonomy" id="7137"/>
    <lineage>
        <taxon>Eukaryota</taxon>
        <taxon>Metazoa</taxon>
        <taxon>Ecdysozoa</taxon>
        <taxon>Arthropoda</taxon>
        <taxon>Hexapoda</taxon>
        <taxon>Insecta</taxon>
        <taxon>Pterygota</taxon>
        <taxon>Neoptera</taxon>
        <taxon>Endopterygota</taxon>
        <taxon>Lepidoptera</taxon>
        <taxon>Glossata</taxon>
        <taxon>Ditrysia</taxon>
        <taxon>Pyraloidea</taxon>
        <taxon>Pyralidae</taxon>
        <taxon>Galleriinae</taxon>
        <taxon>Galleria</taxon>
    </lineage>
</organism>
<dbReference type="PANTHER" id="PTHR13231">
    <property type="entry name" value="MITOCHONDRIAL RIBOSOMAL PROTEIN S31"/>
    <property type="match status" value="1"/>
</dbReference>
<dbReference type="PANTHER" id="PTHR13231:SF3">
    <property type="entry name" value="SMALL RIBOSOMAL SUBUNIT PROTEIN MS31"/>
    <property type="match status" value="1"/>
</dbReference>
<dbReference type="Pfam" id="PF15433">
    <property type="entry name" value="MRP-S31"/>
    <property type="match status" value="1"/>
</dbReference>
<evidence type="ECO:0000256" key="6">
    <source>
        <dbReference type="ARBA" id="ARBA00023274"/>
    </source>
</evidence>
<evidence type="ECO:0000313" key="11">
    <source>
        <dbReference type="RefSeq" id="XP_026758919.2"/>
    </source>
</evidence>
<protein>
    <recommendedName>
        <fullName evidence="7">Small ribosomal subunit protein mS31</fullName>
    </recommendedName>
    <alternativeName>
        <fullName evidence="8">28S ribosomal protein S31, mitochondrial</fullName>
    </alternativeName>
</protein>
<dbReference type="GeneID" id="113518273"/>
<dbReference type="FunCoup" id="A0A6J1WTL7">
    <property type="interactions" value="505"/>
</dbReference>
<evidence type="ECO:0000256" key="5">
    <source>
        <dbReference type="ARBA" id="ARBA00023128"/>
    </source>
</evidence>
<sequence>MLTRVQFRRNFRLITRCLSDKPSDGEEKTPEIKVKPEKKTDSSKEKIQELLKLMMTEPKISESEYREKFATAPDVLGKRKQKADVIEAKTEKIEESITKAASEVAQAIGGDVKQTEAELLSKVLGKINQSSTTLSDLLIGMKVDRSRDSDETLQSETRGQQVKRLVDKTRQSIQKTRFTQRKEKPTSTQITKKSLPQVNKIDIFSGEPLGIFRAKESNFGTKLEVWDKLKERELTLATTQPPANYFQKMILWTEQGKIWKFPINNEQGMEEEQNIHFSEHVFLDTHLEGWCPKKGPIRHFMELVCVGLSKNAFYTVQEKKDHIMWYKEYFESKKDILTEVGVWESQSKNAETTSV</sequence>
<reference evidence="11" key="1">
    <citation type="submission" date="2025-08" db="UniProtKB">
        <authorList>
            <consortium name="RefSeq"/>
        </authorList>
    </citation>
    <scope>IDENTIFICATION</scope>
    <source>
        <tissue evidence="11">Whole larvae</tissue>
    </source>
</reference>
<evidence type="ECO:0000313" key="10">
    <source>
        <dbReference type="Proteomes" id="UP001652740"/>
    </source>
</evidence>
<dbReference type="GO" id="GO:0003735">
    <property type="term" value="F:structural constituent of ribosome"/>
    <property type="evidence" value="ECO:0007669"/>
    <property type="project" value="InterPro"/>
</dbReference>
<evidence type="ECO:0000256" key="4">
    <source>
        <dbReference type="ARBA" id="ARBA00022980"/>
    </source>
</evidence>
<dbReference type="InterPro" id="IPR026299">
    <property type="entry name" value="MRP-S31"/>
</dbReference>
<comment type="similarity">
    <text evidence="2">Belongs to the mitochondrion-specific ribosomal protein mS31 family.</text>
</comment>
<dbReference type="GO" id="GO:0005763">
    <property type="term" value="C:mitochondrial small ribosomal subunit"/>
    <property type="evidence" value="ECO:0007669"/>
    <property type="project" value="InterPro"/>
</dbReference>
<dbReference type="RefSeq" id="XP_026758919.2">
    <property type="nucleotide sequence ID" value="XM_026903118.3"/>
</dbReference>
<comment type="subcellular location">
    <subcellularLocation>
        <location evidence="1">Mitochondrion</location>
    </subcellularLocation>
</comment>
<keyword evidence="6" id="KW-0687">Ribonucleoprotein</keyword>
<evidence type="ECO:0000256" key="9">
    <source>
        <dbReference type="SAM" id="MobiDB-lite"/>
    </source>
</evidence>
<keyword evidence="4 11" id="KW-0689">Ribosomal protein</keyword>
<evidence type="ECO:0000256" key="1">
    <source>
        <dbReference type="ARBA" id="ARBA00004173"/>
    </source>
</evidence>
<accession>A0A6J1WTL7</accession>
<dbReference type="AlphaFoldDB" id="A0A6J1WTL7"/>
<keyword evidence="5" id="KW-0496">Mitochondrion</keyword>
<dbReference type="KEGG" id="gmw:113518273"/>
<evidence type="ECO:0000256" key="2">
    <source>
        <dbReference type="ARBA" id="ARBA00011057"/>
    </source>
</evidence>